<gene>
    <name evidence="1" type="ORF">N657DRAFT_148267</name>
</gene>
<name>A0AAN6Z0E7_9PEZI</name>
<evidence type="ECO:0000313" key="2">
    <source>
        <dbReference type="Proteomes" id="UP001302602"/>
    </source>
</evidence>
<dbReference type="GeneID" id="87822724"/>
<dbReference type="RefSeq" id="XP_062644706.1">
    <property type="nucleotide sequence ID" value="XM_062785958.1"/>
</dbReference>
<accession>A0AAN6Z0E7</accession>
<reference evidence="1" key="1">
    <citation type="journal article" date="2023" name="Mol. Phylogenet. Evol.">
        <title>Genome-scale phylogeny and comparative genomics of the fungal order Sordariales.</title>
        <authorList>
            <person name="Hensen N."/>
            <person name="Bonometti L."/>
            <person name="Westerberg I."/>
            <person name="Brannstrom I.O."/>
            <person name="Guillou S."/>
            <person name="Cros-Aarteil S."/>
            <person name="Calhoun S."/>
            <person name="Haridas S."/>
            <person name="Kuo A."/>
            <person name="Mondo S."/>
            <person name="Pangilinan J."/>
            <person name="Riley R."/>
            <person name="LaButti K."/>
            <person name="Andreopoulos B."/>
            <person name="Lipzen A."/>
            <person name="Chen C."/>
            <person name="Yan M."/>
            <person name="Daum C."/>
            <person name="Ng V."/>
            <person name="Clum A."/>
            <person name="Steindorff A."/>
            <person name="Ohm R.A."/>
            <person name="Martin F."/>
            <person name="Silar P."/>
            <person name="Natvig D.O."/>
            <person name="Lalanne C."/>
            <person name="Gautier V."/>
            <person name="Ament-Velasquez S.L."/>
            <person name="Kruys A."/>
            <person name="Hutchinson M.I."/>
            <person name="Powell A.J."/>
            <person name="Barry K."/>
            <person name="Miller A.N."/>
            <person name="Grigoriev I.V."/>
            <person name="Debuchy R."/>
            <person name="Gladieux P."/>
            <person name="Hiltunen Thoren M."/>
            <person name="Johannesson H."/>
        </authorList>
    </citation>
    <scope>NUCLEOTIDE SEQUENCE</scope>
    <source>
        <strain evidence="1">CBS 731.68</strain>
    </source>
</reference>
<sequence length="147" mass="15675">MGWIILAWLPSKPNFDHGYRYVGGLGGRVGPRGLVPWFSKIIIINLTPQRLMPRSARASGPSSLLYMQCILSRAAPSQRKRCVGVPCIPSYPTVRNSSFRLGDDGAVGGHPGLVRHSSAQRGLCADGFGSALEPYASPPPPPPVGLS</sequence>
<reference evidence="1" key="2">
    <citation type="submission" date="2023-05" db="EMBL/GenBank/DDBJ databases">
        <authorList>
            <consortium name="Lawrence Berkeley National Laboratory"/>
            <person name="Steindorff A."/>
            <person name="Hensen N."/>
            <person name="Bonometti L."/>
            <person name="Westerberg I."/>
            <person name="Brannstrom I.O."/>
            <person name="Guillou S."/>
            <person name="Cros-Aarteil S."/>
            <person name="Calhoun S."/>
            <person name="Haridas S."/>
            <person name="Kuo A."/>
            <person name="Mondo S."/>
            <person name="Pangilinan J."/>
            <person name="Riley R."/>
            <person name="Labutti K."/>
            <person name="Andreopoulos B."/>
            <person name="Lipzen A."/>
            <person name="Chen C."/>
            <person name="Yanf M."/>
            <person name="Daum C."/>
            <person name="Ng V."/>
            <person name="Clum A."/>
            <person name="Ohm R."/>
            <person name="Martin F."/>
            <person name="Silar P."/>
            <person name="Natvig D."/>
            <person name="Lalanne C."/>
            <person name="Gautier V."/>
            <person name="Ament-Velasquez S.L."/>
            <person name="Kruys A."/>
            <person name="Hutchinson M.I."/>
            <person name="Powell A.J."/>
            <person name="Barry K."/>
            <person name="Miller A.N."/>
            <person name="Grigoriev I.V."/>
            <person name="Debuchy R."/>
            <person name="Gladieux P."/>
            <person name="Thoren M.H."/>
            <person name="Johannesson H."/>
        </authorList>
    </citation>
    <scope>NUCLEOTIDE SEQUENCE</scope>
    <source>
        <strain evidence="1">CBS 731.68</strain>
    </source>
</reference>
<dbReference type="AlphaFoldDB" id="A0AAN6Z0E7"/>
<comment type="caution">
    <text evidence="1">The sequence shown here is derived from an EMBL/GenBank/DDBJ whole genome shotgun (WGS) entry which is preliminary data.</text>
</comment>
<dbReference type="EMBL" id="MU853236">
    <property type="protein sequence ID" value="KAK4120935.1"/>
    <property type="molecule type" value="Genomic_DNA"/>
</dbReference>
<keyword evidence="2" id="KW-1185">Reference proteome</keyword>
<dbReference type="Proteomes" id="UP001302602">
    <property type="component" value="Unassembled WGS sequence"/>
</dbReference>
<proteinExistence type="predicted"/>
<protein>
    <submittedName>
        <fullName evidence="1">Uncharacterized protein</fullName>
    </submittedName>
</protein>
<organism evidence="1 2">
    <name type="scientific">Parathielavia appendiculata</name>
    <dbReference type="NCBI Taxonomy" id="2587402"/>
    <lineage>
        <taxon>Eukaryota</taxon>
        <taxon>Fungi</taxon>
        <taxon>Dikarya</taxon>
        <taxon>Ascomycota</taxon>
        <taxon>Pezizomycotina</taxon>
        <taxon>Sordariomycetes</taxon>
        <taxon>Sordariomycetidae</taxon>
        <taxon>Sordariales</taxon>
        <taxon>Chaetomiaceae</taxon>
        <taxon>Parathielavia</taxon>
    </lineage>
</organism>
<evidence type="ECO:0000313" key="1">
    <source>
        <dbReference type="EMBL" id="KAK4120935.1"/>
    </source>
</evidence>